<evidence type="ECO:0000313" key="2">
    <source>
        <dbReference type="Proteomes" id="UP001203036"/>
    </source>
</evidence>
<protein>
    <submittedName>
        <fullName evidence="1">Uncharacterized protein</fullName>
    </submittedName>
</protein>
<keyword evidence="2" id="KW-1185">Reference proteome</keyword>
<name>A0ACC5ZUU2_9RHOB</name>
<dbReference type="EMBL" id="JAMQGO010000004">
    <property type="protein sequence ID" value="MCM2562118.1"/>
    <property type="molecule type" value="Genomic_DNA"/>
</dbReference>
<sequence length="46" mass="4932">MSRRDPMLTEIITAARRNRDTLAADALGVAALMVMLVAGLHLPVLS</sequence>
<evidence type="ECO:0000313" key="1">
    <source>
        <dbReference type="EMBL" id="MCM2562118.1"/>
    </source>
</evidence>
<dbReference type="Proteomes" id="UP001203036">
    <property type="component" value="Unassembled WGS sequence"/>
</dbReference>
<gene>
    <name evidence="1" type="ORF">M8744_08165</name>
</gene>
<organism evidence="1 2">
    <name type="scientific">Lutimaribacter degradans</name>
    <dbReference type="NCBI Taxonomy" id="2945989"/>
    <lineage>
        <taxon>Bacteria</taxon>
        <taxon>Pseudomonadati</taxon>
        <taxon>Pseudomonadota</taxon>
        <taxon>Alphaproteobacteria</taxon>
        <taxon>Rhodobacterales</taxon>
        <taxon>Roseobacteraceae</taxon>
        <taxon>Lutimaribacter</taxon>
    </lineage>
</organism>
<comment type="caution">
    <text evidence="1">The sequence shown here is derived from an EMBL/GenBank/DDBJ whole genome shotgun (WGS) entry which is preliminary data.</text>
</comment>
<reference evidence="1" key="1">
    <citation type="submission" date="2022-06" db="EMBL/GenBank/DDBJ databases">
        <title>Lutimaribacter sp. EGI FJ00013, a novel bacterium isolated from a salt lake sediment enrichment.</title>
        <authorList>
            <person name="Gao L."/>
            <person name="Fang B.-Z."/>
            <person name="Li W.-J."/>
        </authorList>
    </citation>
    <scope>NUCLEOTIDE SEQUENCE</scope>
    <source>
        <strain evidence="1">EGI FJ00013</strain>
    </source>
</reference>
<accession>A0ACC5ZUU2</accession>
<proteinExistence type="predicted"/>